<dbReference type="GeneID" id="97180876"/>
<feature type="domain" description="RNA polymerase sigma factor 70 region 4 type 2" evidence="6">
    <location>
        <begin position="105"/>
        <end position="156"/>
    </location>
</feature>
<reference evidence="7 9" key="1">
    <citation type="submission" date="2018-06" db="EMBL/GenBank/DDBJ databases">
        <authorList>
            <consortium name="Pathogen Informatics"/>
            <person name="Doyle S."/>
        </authorList>
    </citation>
    <scope>NUCLEOTIDE SEQUENCE [LARGE SCALE GENOMIC DNA]</scope>
    <source>
        <strain evidence="7 9">NCTC11343</strain>
    </source>
</reference>
<evidence type="ECO:0000259" key="6">
    <source>
        <dbReference type="Pfam" id="PF08281"/>
    </source>
</evidence>
<evidence type="ECO:0000256" key="1">
    <source>
        <dbReference type="ARBA" id="ARBA00010641"/>
    </source>
</evidence>
<evidence type="ECO:0000313" key="8">
    <source>
        <dbReference type="EMBL" id="VXD05134.1"/>
    </source>
</evidence>
<dbReference type="InterPro" id="IPR014284">
    <property type="entry name" value="RNA_pol_sigma-70_dom"/>
</dbReference>
<dbReference type="GO" id="GO:0003677">
    <property type="term" value="F:DNA binding"/>
    <property type="evidence" value="ECO:0007669"/>
    <property type="project" value="InterPro"/>
</dbReference>
<name>A0A2X2KUT7_SPHMU</name>
<comment type="similarity">
    <text evidence="1">Belongs to the sigma-70 factor family. ECF subfamily.</text>
</comment>
<dbReference type="PANTHER" id="PTHR43133">
    <property type="entry name" value="RNA POLYMERASE ECF-TYPE SIGMA FACTO"/>
    <property type="match status" value="1"/>
</dbReference>
<evidence type="ECO:0000313" key="10">
    <source>
        <dbReference type="Proteomes" id="UP000432350"/>
    </source>
</evidence>
<dbReference type="Proteomes" id="UP000251241">
    <property type="component" value="Unassembled WGS sequence"/>
</dbReference>
<keyword evidence="4" id="KW-0804">Transcription</keyword>
<dbReference type="Gene3D" id="1.10.10.10">
    <property type="entry name" value="Winged helix-like DNA-binding domain superfamily/Winged helix DNA-binding domain"/>
    <property type="match status" value="1"/>
</dbReference>
<gene>
    <name evidence="7" type="ORF">NCTC11343_02403</name>
    <name evidence="8" type="ORF">SPHINGO8BC_60414</name>
</gene>
<evidence type="ECO:0000256" key="3">
    <source>
        <dbReference type="ARBA" id="ARBA00023082"/>
    </source>
</evidence>
<feature type="domain" description="RNA polymerase sigma-70 region 2" evidence="5">
    <location>
        <begin position="10"/>
        <end position="77"/>
    </location>
</feature>
<accession>A0A654DL83</accession>
<evidence type="ECO:0000313" key="9">
    <source>
        <dbReference type="Proteomes" id="UP000251241"/>
    </source>
</evidence>
<dbReference type="InterPro" id="IPR007627">
    <property type="entry name" value="RNA_pol_sigma70_r2"/>
</dbReference>
<dbReference type="Pfam" id="PF08281">
    <property type="entry name" value="Sigma70_r4_2"/>
    <property type="match status" value="1"/>
</dbReference>
<reference evidence="8 10" key="2">
    <citation type="submission" date="2019-10" db="EMBL/GenBank/DDBJ databases">
        <authorList>
            <person name="Karimi E."/>
        </authorList>
    </citation>
    <scope>NUCLEOTIDE SEQUENCE [LARGE SCALE GENOMIC DNA]</scope>
    <source>
        <strain evidence="8">Sphingobacterium sp. 8BC</strain>
    </source>
</reference>
<proteinExistence type="inferred from homology"/>
<keyword evidence="2" id="KW-0805">Transcription regulation</keyword>
<dbReference type="InterPro" id="IPR039425">
    <property type="entry name" value="RNA_pol_sigma-70-like"/>
</dbReference>
<dbReference type="GO" id="GO:0006352">
    <property type="term" value="P:DNA-templated transcription initiation"/>
    <property type="evidence" value="ECO:0007669"/>
    <property type="project" value="InterPro"/>
</dbReference>
<accession>A0A2X2KUT7</accession>
<dbReference type="CDD" id="cd06171">
    <property type="entry name" value="Sigma70_r4"/>
    <property type="match status" value="1"/>
</dbReference>
<organism evidence="7 9">
    <name type="scientific">Sphingobacterium multivorum</name>
    <dbReference type="NCBI Taxonomy" id="28454"/>
    <lineage>
        <taxon>Bacteria</taxon>
        <taxon>Pseudomonadati</taxon>
        <taxon>Bacteroidota</taxon>
        <taxon>Sphingobacteriia</taxon>
        <taxon>Sphingobacteriales</taxon>
        <taxon>Sphingobacteriaceae</taxon>
        <taxon>Sphingobacterium</taxon>
    </lineage>
</organism>
<dbReference type="SUPFAM" id="SSF88659">
    <property type="entry name" value="Sigma3 and sigma4 domains of RNA polymerase sigma factors"/>
    <property type="match status" value="1"/>
</dbReference>
<dbReference type="PANTHER" id="PTHR43133:SF25">
    <property type="entry name" value="RNA POLYMERASE SIGMA FACTOR RFAY-RELATED"/>
    <property type="match status" value="1"/>
</dbReference>
<keyword evidence="3" id="KW-0731">Sigma factor</keyword>
<dbReference type="GO" id="GO:0016987">
    <property type="term" value="F:sigma factor activity"/>
    <property type="evidence" value="ECO:0007669"/>
    <property type="project" value="UniProtKB-KW"/>
</dbReference>
<dbReference type="InterPro" id="IPR013249">
    <property type="entry name" value="RNA_pol_sigma70_r4_t2"/>
</dbReference>
<dbReference type="InterPro" id="IPR013324">
    <property type="entry name" value="RNA_pol_sigma_r3/r4-like"/>
</dbReference>
<dbReference type="Proteomes" id="UP000432350">
    <property type="component" value="Unassembled WGS sequence"/>
</dbReference>
<dbReference type="InterPro" id="IPR013325">
    <property type="entry name" value="RNA_pol_sigma_r2"/>
</dbReference>
<dbReference type="RefSeq" id="WP_046676284.1">
    <property type="nucleotide sequence ID" value="NZ_CP068086.1"/>
</dbReference>
<protein>
    <submittedName>
        <fullName evidence="7">RNA polymerase sigma factor RpoE</fullName>
    </submittedName>
</protein>
<dbReference type="NCBIfam" id="TIGR02937">
    <property type="entry name" value="sigma70-ECF"/>
    <property type="match status" value="1"/>
</dbReference>
<dbReference type="InterPro" id="IPR036388">
    <property type="entry name" value="WH-like_DNA-bd_sf"/>
</dbReference>
<dbReference type="Pfam" id="PF04542">
    <property type="entry name" value="Sigma70_r2"/>
    <property type="match status" value="1"/>
</dbReference>
<dbReference type="Gene3D" id="1.10.1740.10">
    <property type="match status" value="1"/>
</dbReference>
<sequence>MQHIEINSFFKEKRSLLKNFASQFTSDPEIKNDLIQDTMVNALKSIEKLIHNPKVGSWLYVIMRNIYINHYRKTKRTENYHHEYAALASADSVSTNLSSSKFIQDDIQKALRQLSEDNYEIFNMFLEGYKYHEIAEYMQMPEGTIKTRIHFIRKTMQKQLAIYH</sequence>
<evidence type="ECO:0000256" key="4">
    <source>
        <dbReference type="ARBA" id="ARBA00023163"/>
    </source>
</evidence>
<dbReference type="EMBL" id="CABWMV010000025">
    <property type="protein sequence ID" value="VXD05134.1"/>
    <property type="molecule type" value="Genomic_DNA"/>
</dbReference>
<dbReference type="AlphaFoldDB" id="A0A2X2KUT7"/>
<dbReference type="EMBL" id="UAUU01000008">
    <property type="protein sequence ID" value="SPZ85839.1"/>
    <property type="molecule type" value="Genomic_DNA"/>
</dbReference>
<dbReference type="SUPFAM" id="SSF88946">
    <property type="entry name" value="Sigma2 domain of RNA polymerase sigma factors"/>
    <property type="match status" value="1"/>
</dbReference>
<evidence type="ECO:0000259" key="5">
    <source>
        <dbReference type="Pfam" id="PF04542"/>
    </source>
</evidence>
<evidence type="ECO:0000313" key="7">
    <source>
        <dbReference type="EMBL" id="SPZ85839.1"/>
    </source>
</evidence>
<evidence type="ECO:0000256" key="2">
    <source>
        <dbReference type="ARBA" id="ARBA00023015"/>
    </source>
</evidence>